<feature type="signal peptide" evidence="1">
    <location>
        <begin position="1"/>
        <end position="28"/>
    </location>
</feature>
<organism evidence="2 3">
    <name type="scientific">Paraburkholderia fungorum</name>
    <dbReference type="NCBI Taxonomy" id="134537"/>
    <lineage>
        <taxon>Bacteria</taxon>
        <taxon>Pseudomonadati</taxon>
        <taxon>Pseudomonadota</taxon>
        <taxon>Betaproteobacteria</taxon>
        <taxon>Burkholderiales</taxon>
        <taxon>Burkholderiaceae</taxon>
        <taxon>Paraburkholderia</taxon>
    </lineage>
</organism>
<accession>A0A3R7F8J9</accession>
<evidence type="ECO:0000313" key="3">
    <source>
        <dbReference type="Proteomes" id="UP000283709"/>
    </source>
</evidence>
<evidence type="ECO:0000256" key="1">
    <source>
        <dbReference type="SAM" id="SignalP"/>
    </source>
</evidence>
<sequence length="179" mass="19266">MTREHRKHRGLRAFGAALLALFGAGALAQSQQPVPAAQAPQAWIAYAHQVSQQFQNALEGESPEAQRFHAFFEQRAASDSHVADIPPVLSVKAWFDASGHVVRVVFAPLGNEQADADLRTLLLEQSAGIPPRGMRQPLVVRLHLSDTAAGEVRDGHPGQLEEPGHGALALAAHRSDSQE</sequence>
<reference evidence="2 3" key="1">
    <citation type="submission" date="2016-07" db="EMBL/GenBank/DDBJ databases">
        <title>Genome analysis of Burkholderia fungorum ES3-20.</title>
        <authorList>
            <person name="Xu D."/>
            <person name="Yao R."/>
            <person name="Zheng S."/>
        </authorList>
    </citation>
    <scope>NUCLEOTIDE SEQUENCE [LARGE SCALE GENOMIC DNA]</scope>
    <source>
        <strain evidence="2 3">ES3-20</strain>
    </source>
</reference>
<proteinExistence type="predicted"/>
<protein>
    <recommendedName>
        <fullName evidence="4">YbaB/EbfC family DNA-binding protein</fullName>
    </recommendedName>
</protein>
<feature type="chain" id="PRO_5018542023" description="YbaB/EbfC family DNA-binding protein" evidence="1">
    <location>
        <begin position="29"/>
        <end position="179"/>
    </location>
</feature>
<name>A0A3R7F8J9_9BURK</name>
<dbReference type="Proteomes" id="UP000283709">
    <property type="component" value="Unassembled WGS sequence"/>
</dbReference>
<evidence type="ECO:0008006" key="4">
    <source>
        <dbReference type="Google" id="ProtNLM"/>
    </source>
</evidence>
<evidence type="ECO:0000313" key="2">
    <source>
        <dbReference type="EMBL" id="RKF46585.1"/>
    </source>
</evidence>
<dbReference type="RefSeq" id="WP_120344614.1">
    <property type="nucleotide sequence ID" value="NZ_MCAS01000012.1"/>
</dbReference>
<gene>
    <name evidence="2" type="ORF">BCY88_02950</name>
</gene>
<dbReference type="AlphaFoldDB" id="A0A3R7F8J9"/>
<dbReference type="EMBL" id="MCAS01000012">
    <property type="protein sequence ID" value="RKF46585.1"/>
    <property type="molecule type" value="Genomic_DNA"/>
</dbReference>
<keyword evidence="1" id="KW-0732">Signal</keyword>
<dbReference type="OrthoDB" id="8854146at2"/>
<comment type="caution">
    <text evidence="2">The sequence shown here is derived from an EMBL/GenBank/DDBJ whole genome shotgun (WGS) entry which is preliminary data.</text>
</comment>